<gene>
    <name evidence="12" type="ORF">DW888_18255</name>
</gene>
<evidence type="ECO:0000256" key="6">
    <source>
        <dbReference type="ARBA" id="ARBA00023136"/>
    </source>
</evidence>
<evidence type="ECO:0000256" key="8">
    <source>
        <dbReference type="PROSITE-ProRule" id="PRU01360"/>
    </source>
</evidence>
<dbReference type="SUPFAM" id="SSF56935">
    <property type="entry name" value="Porins"/>
    <property type="match status" value="1"/>
</dbReference>
<proteinExistence type="inferred from homology"/>
<dbReference type="Gene3D" id="2.40.170.20">
    <property type="entry name" value="TonB-dependent receptor, beta-barrel domain"/>
    <property type="match status" value="1"/>
</dbReference>
<keyword evidence="12" id="KW-0675">Receptor</keyword>
<dbReference type="PROSITE" id="PS52016">
    <property type="entry name" value="TONB_DEPENDENT_REC_3"/>
    <property type="match status" value="1"/>
</dbReference>
<evidence type="ECO:0000256" key="2">
    <source>
        <dbReference type="ARBA" id="ARBA00022448"/>
    </source>
</evidence>
<comment type="similarity">
    <text evidence="8 9">Belongs to the TonB-dependent receptor family.</text>
</comment>
<feature type="domain" description="TonB-dependent receptor-like beta-barrel" evidence="10">
    <location>
        <begin position="425"/>
        <end position="880"/>
    </location>
</feature>
<dbReference type="AlphaFoldDB" id="A0A413VBW4"/>
<dbReference type="InterPro" id="IPR036942">
    <property type="entry name" value="Beta-barrel_TonB_sf"/>
</dbReference>
<evidence type="ECO:0000256" key="1">
    <source>
        <dbReference type="ARBA" id="ARBA00004571"/>
    </source>
</evidence>
<keyword evidence="6 8" id="KW-0472">Membrane</keyword>
<sequence length="1082" mass="119356">MENFQKFLFTAIFLFVGLNIQAQSLTVTGKVIDSDGFEVIGANVVIKGATGTGTITDIDGKYSLKVNNAAKDVLVFTYIGMDTQEIPVNGRSQINVTLVPNSIQLDEVVAIGYATTKRRDLTGSVSSVQGGELSKIPVSSVTQALAGKIAGVQVIQSQGSPDAEISVRVRGGMSITQSNEPLYIIDGFQSENGMNGLDPSDIESIDVLKDASSTAIYGSAGANGVILITTKSGKEGKATVSYDMYVGFKKLTKRIDLLSTEQFAKLEYERAMIGADSDKQTYLKYYADPYDENGGTILDQMYAAYQNIPSVYGNRAGIDWQDEVFGSNSPISQNHKVSISGGTKTSSYNISIARTSDDGIMKGSGFARTNIRAKFTQDVNKRLKVTFNANYSNETSEGLGSLNESGYFSRMQHILQYRPVIGKYGNDSDLLTLQRDPITDEDSGNQMQNPLISIQAEERTKENKSLQFNGEVQFKILDNLIYRGSVGLRERRLNNDVFYQAQSRQAINSGAPYGTKNINDYNGWQYNNTVTYTPKLKNGHSFDVLVGQEDYMLETKTLSVTNTNFPDVNFGFDDFSLGTNPNVPSTTHYKYRKISFFGRANYNYKSKYLATVTVRADGSNRFGKNNKWGVFPAGSVAWRASEEDFIKNLNVFSNLKVRFGYGMAGNDNIGSYRSLAIMGSGNTSYEDQLVPTYASSQLPNPNLKWETNITANLGLEMGFLDQRIQATIDIYNNQTKDLLLNSKLPGLSGYTTVMKNVGETRNRGIEVSINTINIRNKNFTWESNLNFAHNKNKIVALADADYFTERSGWSTVSEFNDDDYIIAVGQSMGQMYGYQLDGKGIYMVEDFHWDNAANSGNGGYVLNGEGNSYDASIQPGYWKFKDTDGVKGITSDDKTVIGNATPDIIGGFINNFTFKGFDLSIGLNFQIGGDVYNANKMYFTKMNNKNRNSLANAAERFTYIDGTGANVFKDPEKLAILNRNANYASIEGSSNLAFHSGYVEDASFLRLNNVTFGYTFPKTWLKKAYISNLRVYASAYNLFTITGYSGYDPEVNTKPNGGLTPGVDWGAYPRSLSFVFGLNLSF</sequence>
<dbReference type="InterPro" id="IPR008969">
    <property type="entry name" value="CarboxyPept-like_regulatory"/>
</dbReference>
<dbReference type="SUPFAM" id="SSF49464">
    <property type="entry name" value="Carboxypeptidase regulatory domain-like"/>
    <property type="match status" value="1"/>
</dbReference>
<dbReference type="RefSeq" id="WP_122202171.1">
    <property type="nucleotide sequence ID" value="NZ_CABJFV010000024.1"/>
</dbReference>
<dbReference type="NCBIfam" id="TIGR04057">
    <property type="entry name" value="SusC_RagA_signa"/>
    <property type="match status" value="1"/>
</dbReference>
<comment type="subcellular location">
    <subcellularLocation>
        <location evidence="1 8">Cell outer membrane</location>
        <topology evidence="1 8">Multi-pass membrane protein</topology>
    </subcellularLocation>
</comment>
<keyword evidence="4 8" id="KW-0812">Transmembrane</keyword>
<dbReference type="InterPro" id="IPR023996">
    <property type="entry name" value="TonB-dep_OMP_SusC/RagA"/>
</dbReference>
<dbReference type="FunFam" id="2.60.40.1120:FF:000003">
    <property type="entry name" value="Outer membrane protein Omp121"/>
    <property type="match status" value="1"/>
</dbReference>
<dbReference type="NCBIfam" id="TIGR04056">
    <property type="entry name" value="OMP_RagA_SusC"/>
    <property type="match status" value="1"/>
</dbReference>
<evidence type="ECO:0000256" key="7">
    <source>
        <dbReference type="ARBA" id="ARBA00023237"/>
    </source>
</evidence>
<dbReference type="Proteomes" id="UP000284379">
    <property type="component" value="Unassembled WGS sequence"/>
</dbReference>
<evidence type="ECO:0000256" key="4">
    <source>
        <dbReference type="ARBA" id="ARBA00022692"/>
    </source>
</evidence>
<organism evidence="12 13">
    <name type="scientific">Bacteroides nordii</name>
    <dbReference type="NCBI Taxonomy" id="291645"/>
    <lineage>
        <taxon>Bacteria</taxon>
        <taxon>Pseudomonadati</taxon>
        <taxon>Bacteroidota</taxon>
        <taxon>Bacteroidia</taxon>
        <taxon>Bacteroidales</taxon>
        <taxon>Bacteroidaceae</taxon>
        <taxon>Bacteroides</taxon>
    </lineage>
</organism>
<dbReference type="InterPro" id="IPR000531">
    <property type="entry name" value="Beta-barrel_TonB"/>
</dbReference>
<protein>
    <submittedName>
        <fullName evidence="12">TonB-dependent receptor</fullName>
    </submittedName>
</protein>
<evidence type="ECO:0000313" key="12">
    <source>
        <dbReference type="EMBL" id="RHB31020.1"/>
    </source>
</evidence>
<dbReference type="InterPro" id="IPR037066">
    <property type="entry name" value="Plug_dom_sf"/>
</dbReference>
<dbReference type="Gene3D" id="2.170.130.10">
    <property type="entry name" value="TonB-dependent receptor, plug domain"/>
    <property type="match status" value="1"/>
</dbReference>
<feature type="domain" description="TonB-dependent receptor plug" evidence="11">
    <location>
        <begin position="118"/>
        <end position="225"/>
    </location>
</feature>
<dbReference type="Pfam" id="PF13715">
    <property type="entry name" value="CarbopepD_reg_2"/>
    <property type="match status" value="1"/>
</dbReference>
<dbReference type="GO" id="GO:0009279">
    <property type="term" value="C:cell outer membrane"/>
    <property type="evidence" value="ECO:0007669"/>
    <property type="project" value="UniProtKB-SubCell"/>
</dbReference>
<evidence type="ECO:0000259" key="11">
    <source>
        <dbReference type="Pfam" id="PF07715"/>
    </source>
</evidence>
<reference evidence="12 13" key="1">
    <citation type="submission" date="2018-08" db="EMBL/GenBank/DDBJ databases">
        <title>A genome reference for cultivated species of the human gut microbiota.</title>
        <authorList>
            <person name="Zou Y."/>
            <person name="Xue W."/>
            <person name="Luo G."/>
        </authorList>
    </citation>
    <scope>NUCLEOTIDE SEQUENCE [LARGE SCALE GENOMIC DNA]</scope>
    <source>
        <strain evidence="12 13">AM40-30BH</strain>
    </source>
</reference>
<evidence type="ECO:0000313" key="13">
    <source>
        <dbReference type="Proteomes" id="UP000284379"/>
    </source>
</evidence>
<dbReference type="Pfam" id="PF07715">
    <property type="entry name" value="Plug"/>
    <property type="match status" value="1"/>
</dbReference>
<dbReference type="Pfam" id="PF00593">
    <property type="entry name" value="TonB_dep_Rec_b-barrel"/>
    <property type="match status" value="1"/>
</dbReference>
<dbReference type="InterPro" id="IPR039426">
    <property type="entry name" value="TonB-dep_rcpt-like"/>
</dbReference>
<keyword evidence="7 8" id="KW-0998">Cell outer membrane</keyword>
<evidence type="ECO:0000256" key="5">
    <source>
        <dbReference type="ARBA" id="ARBA00023077"/>
    </source>
</evidence>
<accession>A0A413VBW4</accession>
<evidence type="ECO:0000256" key="3">
    <source>
        <dbReference type="ARBA" id="ARBA00022452"/>
    </source>
</evidence>
<comment type="caution">
    <text evidence="12">The sequence shown here is derived from an EMBL/GenBank/DDBJ whole genome shotgun (WGS) entry which is preliminary data.</text>
</comment>
<dbReference type="InterPro" id="IPR012910">
    <property type="entry name" value="Plug_dom"/>
</dbReference>
<evidence type="ECO:0000256" key="9">
    <source>
        <dbReference type="RuleBase" id="RU003357"/>
    </source>
</evidence>
<name>A0A413VBW4_9BACE</name>
<dbReference type="Gene3D" id="2.60.40.1120">
    <property type="entry name" value="Carboxypeptidase-like, regulatory domain"/>
    <property type="match status" value="1"/>
</dbReference>
<dbReference type="FunFam" id="2.170.130.10:FF:000008">
    <property type="entry name" value="SusC/RagA family TonB-linked outer membrane protein"/>
    <property type="match status" value="1"/>
</dbReference>
<keyword evidence="5 9" id="KW-0798">TonB box</keyword>
<dbReference type="EMBL" id="QSGO01000024">
    <property type="protein sequence ID" value="RHB31020.1"/>
    <property type="molecule type" value="Genomic_DNA"/>
</dbReference>
<dbReference type="InterPro" id="IPR023997">
    <property type="entry name" value="TonB-dep_OMP_SusC/RagA_CS"/>
</dbReference>
<keyword evidence="3 8" id="KW-1134">Transmembrane beta strand</keyword>
<evidence type="ECO:0000259" key="10">
    <source>
        <dbReference type="Pfam" id="PF00593"/>
    </source>
</evidence>
<keyword evidence="2 8" id="KW-0813">Transport</keyword>